<name>A0A1F4UUA9_UNCKA</name>
<evidence type="ECO:0000259" key="1">
    <source>
        <dbReference type="PROSITE" id="PS51186"/>
    </source>
</evidence>
<dbReference type="CDD" id="cd04301">
    <property type="entry name" value="NAT_SF"/>
    <property type="match status" value="1"/>
</dbReference>
<protein>
    <recommendedName>
        <fullName evidence="1">N-acetyltransferase domain-containing protein</fullName>
    </recommendedName>
</protein>
<sequence>MEYKIRKATGKEVGAMVEWAAKEGWNPGIYDAKCFYTHDPNGFFVGVLGNQIIATVSAVKYGKNYGFMGFYIVKPKYRKKGYGMKLFQKAWDYLGNRNKGGDGVLENLKKYARIGFKLAHYNARYQGFGTGSRKIGPNIENLRNIDFRKVAKYDDSVFGFKRHAFLKCWINQSESFACGLVKNGKLLGYSVLRKCFEGYKIGPLFADNDSVANELFDSLIGSVDKKEKVFFDIPEVNKNALKIVRKYKMKKVFATGRIYTKGQPKFPLQRWYGVTTFELG</sequence>
<dbReference type="SUPFAM" id="SSF55729">
    <property type="entry name" value="Acyl-CoA N-acyltransferases (Nat)"/>
    <property type="match status" value="1"/>
</dbReference>
<reference evidence="2 3" key="1">
    <citation type="journal article" date="2016" name="Nat. Commun.">
        <title>Thousands of microbial genomes shed light on interconnected biogeochemical processes in an aquifer system.</title>
        <authorList>
            <person name="Anantharaman K."/>
            <person name="Brown C.T."/>
            <person name="Hug L.A."/>
            <person name="Sharon I."/>
            <person name="Castelle C.J."/>
            <person name="Probst A.J."/>
            <person name="Thomas B.C."/>
            <person name="Singh A."/>
            <person name="Wilkins M.J."/>
            <person name="Karaoz U."/>
            <person name="Brodie E.L."/>
            <person name="Williams K.H."/>
            <person name="Hubbard S.S."/>
            <person name="Banfield J.F."/>
        </authorList>
    </citation>
    <scope>NUCLEOTIDE SEQUENCE [LARGE SCALE GENOMIC DNA]</scope>
</reference>
<dbReference type="GO" id="GO:0016747">
    <property type="term" value="F:acyltransferase activity, transferring groups other than amino-acyl groups"/>
    <property type="evidence" value="ECO:0007669"/>
    <property type="project" value="InterPro"/>
</dbReference>
<evidence type="ECO:0000313" key="3">
    <source>
        <dbReference type="Proteomes" id="UP000177371"/>
    </source>
</evidence>
<dbReference type="PANTHER" id="PTHR47237">
    <property type="entry name" value="SLL0310 PROTEIN"/>
    <property type="match status" value="1"/>
</dbReference>
<evidence type="ECO:0000313" key="2">
    <source>
        <dbReference type="EMBL" id="OGC48537.1"/>
    </source>
</evidence>
<dbReference type="PANTHER" id="PTHR47237:SF1">
    <property type="entry name" value="SLL0310 PROTEIN"/>
    <property type="match status" value="1"/>
</dbReference>
<proteinExistence type="predicted"/>
<dbReference type="InterPro" id="IPR016181">
    <property type="entry name" value="Acyl_CoA_acyltransferase"/>
</dbReference>
<dbReference type="Proteomes" id="UP000177371">
    <property type="component" value="Unassembled WGS sequence"/>
</dbReference>
<comment type="caution">
    <text evidence="2">The sequence shown here is derived from an EMBL/GenBank/DDBJ whole genome shotgun (WGS) entry which is preliminary data.</text>
</comment>
<accession>A0A1F4UUA9</accession>
<dbReference type="PROSITE" id="PS51186">
    <property type="entry name" value="GNAT"/>
    <property type="match status" value="1"/>
</dbReference>
<gene>
    <name evidence="2" type="ORF">A2W32_00580</name>
</gene>
<dbReference type="InterPro" id="IPR052729">
    <property type="entry name" value="Acyl/Acetyltrans_Enzymes"/>
</dbReference>
<dbReference type="AlphaFoldDB" id="A0A1F4UUA9"/>
<dbReference type="Pfam" id="PF00583">
    <property type="entry name" value="Acetyltransf_1"/>
    <property type="match status" value="1"/>
</dbReference>
<dbReference type="Pfam" id="PF18014">
    <property type="entry name" value="Acetyltransf_18"/>
    <property type="match status" value="1"/>
</dbReference>
<dbReference type="STRING" id="1802610.A2W32_00580"/>
<dbReference type="InterPro" id="IPR000182">
    <property type="entry name" value="GNAT_dom"/>
</dbReference>
<dbReference type="Gene3D" id="3.40.630.90">
    <property type="match status" value="1"/>
</dbReference>
<dbReference type="InterPro" id="IPR041496">
    <property type="entry name" value="YitH/HolE_GNAT"/>
</dbReference>
<dbReference type="Gene3D" id="3.40.630.30">
    <property type="match status" value="1"/>
</dbReference>
<feature type="domain" description="N-acetyltransferase" evidence="1">
    <location>
        <begin position="3"/>
        <end position="185"/>
    </location>
</feature>
<organism evidence="2 3">
    <name type="scientific">candidate division WWE3 bacterium RBG_16_37_10</name>
    <dbReference type="NCBI Taxonomy" id="1802610"/>
    <lineage>
        <taxon>Bacteria</taxon>
        <taxon>Katanobacteria</taxon>
    </lineage>
</organism>
<dbReference type="EMBL" id="MEUT01000068">
    <property type="protein sequence ID" value="OGC48537.1"/>
    <property type="molecule type" value="Genomic_DNA"/>
</dbReference>